<dbReference type="InterPro" id="IPR019861">
    <property type="entry name" value="PorP/SprF_Bacteroidetes"/>
</dbReference>
<dbReference type="RefSeq" id="WP_098192787.1">
    <property type="nucleotide sequence ID" value="NZ_CP023777.1"/>
</dbReference>
<feature type="signal peptide" evidence="1">
    <location>
        <begin position="1"/>
        <end position="20"/>
    </location>
</feature>
<evidence type="ECO:0000256" key="1">
    <source>
        <dbReference type="SAM" id="SignalP"/>
    </source>
</evidence>
<feature type="chain" id="PRO_5012990911" description="Type IX secretion system membrane protein PorP/SprF" evidence="1">
    <location>
        <begin position="21"/>
        <end position="336"/>
    </location>
</feature>
<dbReference type="KEGG" id="cbae:COR50_03980"/>
<dbReference type="OrthoDB" id="1186563at2"/>
<protein>
    <recommendedName>
        <fullName evidence="4">Type IX secretion system membrane protein PorP/SprF</fullName>
    </recommendedName>
</protein>
<organism evidence="2 3">
    <name type="scientific">Chitinophaga caeni</name>
    <dbReference type="NCBI Taxonomy" id="2029983"/>
    <lineage>
        <taxon>Bacteria</taxon>
        <taxon>Pseudomonadati</taxon>
        <taxon>Bacteroidota</taxon>
        <taxon>Chitinophagia</taxon>
        <taxon>Chitinophagales</taxon>
        <taxon>Chitinophagaceae</taxon>
        <taxon>Chitinophaga</taxon>
    </lineage>
</organism>
<gene>
    <name evidence="2" type="ORF">COR50_03980</name>
</gene>
<dbReference type="EMBL" id="CP023777">
    <property type="protein sequence ID" value="ATL46399.1"/>
    <property type="molecule type" value="Genomic_DNA"/>
</dbReference>
<accession>A0A291QQW2</accession>
<reference evidence="2 3" key="1">
    <citation type="submission" date="2017-10" db="EMBL/GenBank/DDBJ databases">
        <title>Paenichitinophaga pekingensis gen. nov., sp. nov., isolated from activated sludge.</title>
        <authorList>
            <person name="Jin D."/>
            <person name="Kong X."/>
            <person name="Deng Y."/>
            <person name="Bai Z."/>
        </authorList>
    </citation>
    <scope>NUCLEOTIDE SEQUENCE [LARGE SCALE GENOMIC DNA]</scope>
    <source>
        <strain evidence="2 3">13</strain>
    </source>
</reference>
<keyword evidence="1" id="KW-0732">Signal</keyword>
<keyword evidence="3" id="KW-1185">Reference proteome</keyword>
<evidence type="ECO:0000313" key="3">
    <source>
        <dbReference type="Proteomes" id="UP000220133"/>
    </source>
</evidence>
<proteinExistence type="predicted"/>
<name>A0A291QQW2_9BACT</name>
<dbReference type="NCBIfam" id="TIGR03519">
    <property type="entry name" value="T9SS_PorP_fam"/>
    <property type="match status" value="1"/>
</dbReference>
<sequence length="336" mass="37093">MRNKIIIVVLAFCVFVPALAKAQVDPHFSQYYAYPLWLNPGLTGVVDGDYRLNGNYRTQWNNFGKPFSTAGVSFDAPTAKNLGLGVNVLNMSAGDAGYNYLNAMASIAYNGVKLGRNQTSQFSFGVQAGIINRRIDQSKLQFGSQYNPVIGFDPNMISGENLGRTSSTVFDVNAGVMFFDGNPNHTVNPFVGVAAAHLTQPEDPFLEADNGDRKLPVRYVAHGGMRIKVSDMLNITPTGLYMRQGNAEEIVGGAYAQILVNPMCDVLLGANYRWKDCVIPFAGARYQHFTLGLSYDANTSNLRRLVNGSNSFEVSLSYVFRKKRIFDPEYFICPRL</sequence>
<evidence type="ECO:0008006" key="4">
    <source>
        <dbReference type="Google" id="ProtNLM"/>
    </source>
</evidence>
<dbReference type="AlphaFoldDB" id="A0A291QQW2"/>
<dbReference type="Pfam" id="PF11751">
    <property type="entry name" value="PorP_SprF"/>
    <property type="match status" value="1"/>
</dbReference>
<evidence type="ECO:0000313" key="2">
    <source>
        <dbReference type="EMBL" id="ATL46399.1"/>
    </source>
</evidence>
<dbReference type="Proteomes" id="UP000220133">
    <property type="component" value="Chromosome"/>
</dbReference>